<dbReference type="FunFam" id="3.40.50.300:FF:000339">
    <property type="entry name" value="Uridine kinase"/>
    <property type="match status" value="1"/>
</dbReference>
<keyword evidence="7" id="KW-0328">Glycosyltransferase</keyword>
<feature type="domain" description="Phosphoribosyltransferase" evidence="14">
    <location>
        <begin position="245"/>
        <end position="447"/>
    </location>
</feature>
<dbReference type="SUPFAM" id="SSF52540">
    <property type="entry name" value="P-loop containing nucleoside triphosphate hydrolases"/>
    <property type="match status" value="1"/>
</dbReference>
<proteinExistence type="inferred from homology"/>
<evidence type="ECO:0000259" key="14">
    <source>
        <dbReference type="Pfam" id="PF14681"/>
    </source>
</evidence>
<keyword evidence="8 12" id="KW-0808">Transferase</keyword>
<dbReference type="GO" id="GO:0004849">
    <property type="term" value="F:uridine kinase activity"/>
    <property type="evidence" value="ECO:0007669"/>
    <property type="project" value="UniProtKB-EC"/>
</dbReference>
<dbReference type="GO" id="GO:0044211">
    <property type="term" value="P:CTP salvage"/>
    <property type="evidence" value="ECO:0007669"/>
    <property type="project" value="UniProtKB-UniPathway"/>
</dbReference>
<dbReference type="UniPathway" id="UPA00574">
    <property type="reaction ID" value="UER00637"/>
</dbReference>
<dbReference type="InterPro" id="IPR029057">
    <property type="entry name" value="PRTase-like"/>
</dbReference>
<name>A0A7S2CGU2_9DINO</name>
<evidence type="ECO:0000256" key="8">
    <source>
        <dbReference type="ARBA" id="ARBA00022679"/>
    </source>
</evidence>
<dbReference type="FunFam" id="3.40.50.2020:FF:000023">
    <property type="entry name" value="Probable uracil phosphoribosyltransferase"/>
    <property type="match status" value="1"/>
</dbReference>
<evidence type="ECO:0000256" key="9">
    <source>
        <dbReference type="ARBA" id="ARBA00022741"/>
    </source>
</evidence>
<protein>
    <recommendedName>
        <fullName evidence="12">Uridine kinase</fullName>
        <ecNumber evidence="12">2.7.1.48</ecNumber>
    </recommendedName>
</protein>
<dbReference type="Pfam" id="PF14681">
    <property type="entry name" value="UPRTase"/>
    <property type="match status" value="1"/>
</dbReference>
<evidence type="ECO:0000259" key="13">
    <source>
        <dbReference type="Pfam" id="PF00485"/>
    </source>
</evidence>
<evidence type="ECO:0000256" key="7">
    <source>
        <dbReference type="ARBA" id="ARBA00022676"/>
    </source>
</evidence>
<accession>A0A7S2CGU2</accession>
<dbReference type="PANTHER" id="PTHR10285">
    <property type="entry name" value="URIDINE KINASE"/>
    <property type="match status" value="1"/>
</dbReference>
<keyword evidence="10 12" id="KW-0418">Kinase</keyword>
<comment type="pathway">
    <text evidence="4">Pyrimidine metabolism; UMP biosynthesis via salvage pathway; UMP from uracil: step 1/1.</text>
</comment>
<dbReference type="GO" id="GO:0005525">
    <property type="term" value="F:GTP binding"/>
    <property type="evidence" value="ECO:0007669"/>
    <property type="project" value="UniProtKB-KW"/>
</dbReference>
<evidence type="ECO:0000256" key="6">
    <source>
        <dbReference type="ARBA" id="ARBA00022533"/>
    </source>
</evidence>
<dbReference type="CDD" id="cd06223">
    <property type="entry name" value="PRTases_typeI"/>
    <property type="match status" value="1"/>
</dbReference>
<comment type="catalytic activity">
    <reaction evidence="12">
        <text>uridine + ATP = UMP + ADP + H(+)</text>
        <dbReference type="Rhea" id="RHEA:16825"/>
        <dbReference type="ChEBI" id="CHEBI:15378"/>
        <dbReference type="ChEBI" id="CHEBI:16704"/>
        <dbReference type="ChEBI" id="CHEBI:30616"/>
        <dbReference type="ChEBI" id="CHEBI:57865"/>
        <dbReference type="ChEBI" id="CHEBI:456216"/>
        <dbReference type="EC" id="2.7.1.48"/>
    </reaction>
</comment>
<dbReference type="PRINTS" id="PR00988">
    <property type="entry name" value="URIDINKINASE"/>
</dbReference>
<evidence type="ECO:0000256" key="11">
    <source>
        <dbReference type="ARBA" id="ARBA00023134"/>
    </source>
</evidence>
<evidence type="ECO:0000256" key="3">
    <source>
        <dbReference type="ARBA" id="ARBA00004784"/>
    </source>
</evidence>
<evidence type="ECO:0000256" key="12">
    <source>
        <dbReference type="RuleBase" id="RU003825"/>
    </source>
</evidence>
<dbReference type="InterPro" id="IPR000836">
    <property type="entry name" value="PRTase_dom"/>
</dbReference>
<sequence length="519" mass="57906">MPNGLPSVCAPSMEKMQLQEKTCGKQPFLIGIAGGTASGKTTVCARITQALGDQRVVLLSLDEFYRDLTPEEAANITDVNFDEPGSFDLTTVAQCLDSLKQGNSFEVPIYDFVTSKRRQDTTRHVNPADVVIIEGILSLHIPEIEKRCNMRIFVDTDDDVRLCRRIRRDTVDRGRTVESVLSQYTRFVKPAFEKYVLPSKQNADIIIPWMHDNSVAVNLITEHIRSKLKVHDLRRVFPNLYVMHATQQTRGMHTKIRCRSTSRTDFVFFADRLNRLLVEAALDHLPFAATTVTTPCGDPYEGVNFCPKICGVSVIRGGEAMENALRACCMGIKIGKIMIRHNNESNQVLAYEKLPHDIAERHVLLMDPVLGSGDTVQRCLEVLTVHRNVDESKVIVCTLVAAPAGIVKVCSRYPKCKLITTEIDQSLGADNGVRPGIGDFSDRYFGTTSACDERVVSLGQTKDVASLDADWLEQLRKTVPEEVLQQRLKDPFEDITAVRVAQKLLELGGKRSSEEDLSS</sequence>
<gene>
    <name evidence="15" type="ORF">AAND1436_LOCUS18057</name>
</gene>
<feature type="domain" description="Phosphoribulokinase/uridine kinase" evidence="13">
    <location>
        <begin position="29"/>
        <end position="215"/>
    </location>
</feature>
<evidence type="ECO:0000313" key="15">
    <source>
        <dbReference type="EMBL" id="CAD9425575.1"/>
    </source>
</evidence>
<dbReference type="InterPro" id="IPR006083">
    <property type="entry name" value="PRK/URK"/>
</dbReference>
<keyword evidence="12" id="KW-0067">ATP-binding</keyword>
<dbReference type="Gene3D" id="3.40.50.300">
    <property type="entry name" value="P-loop containing nucleotide triphosphate hydrolases"/>
    <property type="match status" value="1"/>
</dbReference>
<comment type="cofactor">
    <cofactor evidence="1">
        <name>Mg(2+)</name>
        <dbReference type="ChEBI" id="CHEBI:18420"/>
    </cofactor>
</comment>
<evidence type="ECO:0000256" key="10">
    <source>
        <dbReference type="ARBA" id="ARBA00022777"/>
    </source>
</evidence>
<dbReference type="GO" id="GO:0044206">
    <property type="term" value="P:UMP salvage"/>
    <property type="evidence" value="ECO:0007669"/>
    <property type="project" value="UniProtKB-UniPathway"/>
</dbReference>
<evidence type="ECO:0000256" key="2">
    <source>
        <dbReference type="ARBA" id="ARBA00004690"/>
    </source>
</evidence>
<dbReference type="NCBIfam" id="TIGR00235">
    <property type="entry name" value="udk"/>
    <property type="match status" value="1"/>
</dbReference>
<keyword evidence="11" id="KW-0342">GTP-binding</keyword>
<dbReference type="GO" id="GO:0016757">
    <property type="term" value="F:glycosyltransferase activity"/>
    <property type="evidence" value="ECO:0007669"/>
    <property type="project" value="UniProtKB-KW"/>
</dbReference>
<comment type="similarity">
    <text evidence="12">Belongs to the uridine kinase family.</text>
</comment>
<evidence type="ECO:0000256" key="1">
    <source>
        <dbReference type="ARBA" id="ARBA00001946"/>
    </source>
</evidence>
<organism evidence="15">
    <name type="scientific">Alexandrium andersonii</name>
    <dbReference type="NCBI Taxonomy" id="327968"/>
    <lineage>
        <taxon>Eukaryota</taxon>
        <taxon>Sar</taxon>
        <taxon>Alveolata</taxon>
        <taxon>Dinophyceae</taxon>
        <taxon>Gonyaulacales</taxon>
        <taxon>Pyrocystaceae</taxon>
        <taxon>Alexandrium</taxon>
    </lineage>
</organism>
<keyword evidence="6" id="KW-0021">Allosteric enzyme</keyword>
<dbReference type="Pfam" id="PF00485">
    <property type="entry name" value="PRK"/>
    <property type="match status" value="1"/>
</dbReference>
<dbReference type="InterPro" id="IPR000764">
    <property type="entry name" value="Uridine_kinase-like"/>
</dbReference>
<comment type="pathway">
    <text evidence="2 12">Pyrimidine metabolism; UMP biosynthesis via salvage pathway; UMP from uridine: step 1/1.</text>
</comment>
<dbReference type="InterPro" id="IPR027417">
    <property type="entry name" value="P-loop_NTPase"/>
</dbReference>
<keyword evidence="9 12" id="KW-0547">Nucleotide-binding</keyword>
<comment type="catalytic activity">
    <reaction evidence="12">
        <text>cytidine + ATP = CMP + ADP + H(+)</text>
        <dbReference type="Rhea" id="RHEA:24674"/>
        <dbReference type="ChEBI" id="CHEBI:15378"/>
        <dbReference type="ChEBI" id="CHEBI:17562"/>
        <dbReference type="ChEBI" id="CHEBI:30616"/>
        <dbReference type="ChEBI" id="CHEBI:60377"/>
        <dbReference type="ChEBI" id="CHEBI:456216"/>
        <dbReference type="EC" id="2.7.1.48"/>
    </reaction>
</comment>
<dbReference type="GO" id="GO:0005524">
    <property type="term" value="F:ATP binding"/>
    <property type="evidence" value="ECO:0007669"/>
    <property type="project" value="UniProtKB-KW"/>
</dbReference>
<dbReference type="AlphaFoldDB" id="A0A7S2CGU2"/>
<dbReference type="EMBL" id="HBGQ01036671">
    <property type="protein sequence ID" value="CAD9425575.1"/>
    <property type="molecule type" value="Transcribed_RNA"/>
</dbReference>
<dbReference type="NCBIfam" id="NF004018">
    <property type="entry name" value="PRK05480.1"/>
    <property type="match status" value="1"/>
</dbReference>
<dbReference type="UniPathway" id="UPA00579">
    <property type="reaction ID" value="UER00640"/>
</dbReference>
<evidence type="ECO:0000256" key="5">
    <source>
        <dbReference type="ARBA" id="ARBA00009516"/>
    </source>
</evidence>
<evidence type="ECO:0000256" key="4">
    <source>
        <dbReference type="ARBA" id="ARBA00005180"/>
    </source>
</evidence>
<comment type="pathway">
    <text evidence="3 12">Pyrimidine metabolism; CTP biosynthesis via salvage pathway; CTP from cytidine: step 1/3.</text>
</comment>
<reference evidence="15" key="1">
    <citation type="submission" date="2021-01" db="EMBL/GenBank/DDBJ databases">
        <authorList>
            <person name="Corre E."/>
            <person name="Pelletier E."/>
            <person name="Niang G."/>
            <person name="Scheremetjew M."/>
            <person name="Finn R."/>
            <person name="Kale V."/>
            <person name="Holt S."/>
            <person name="Cochrane G."/>
            <person name="Meng A."/>
            <person name="Brown T."/>
            <person name="Cohen L."/>
        </authorList>
    </citation>
    <scope>NUCLEOTIDE SEQUENCE</scope>
    <source>
        <strain evidence="15">CCMP2222</strain>
    </source>
</reference>
<dbReference type="Gene3D" id="3.40.50.2020">
    <property type="match status" value="1"/>
</dbReference>
<comment type="similarity">
    <text evidence="5">Belongs to the UPRTase family.</text>
</comment>
<dbReference type="SUPFAM" id="SSF53271">
    <property type="entry name" value="PRTase-like"/>
    <property type="match status" value="1"/>
</dbReference>
<dbReference type="EC" id="2.7.1.48" evidence="12"/>
<dbReference type="CDD" id="cd02023">
    <property type="entry name" value="UMPK"/>
    <property type="match status" value="1"/>
</dbReference>